<name>A0A2U3K969_9FIRM</name>
<dbReference type="Pfam" id="PF01208">
    <property type="entry name" value="URO-D"/>
    <property type="match status" value="1"/>
</dbReference>
<gene>
    <name evidence="2" type="ORF">SBF1_1590017</name>
</gene>
<dbReference type="OrthoDB" id="9780425at2"/>
<dbReference type="InterPro" id="IPR052024">
    <property type="entry name" value="Methanogen_methyltrans"/>
</dbReference>
<dbReference type="AlphaFoldDB" id="A0A2U3K969"/>
<dbReference type="PANTHER" id="PTHR47099:SF1">
    <property type="entry name" value="METHYLCOBAMIDE:COM METHYLTRANSFERASE MTBA"/>
    <property type="match status" value="1"/>
</dbReference>
<dbReference type="EMBL" id="OMOF01000067">
    <property type="protein sequence ID" value="SPF36158.1"/>
    <property type="molecule type" value="Genomic_DNA"/>
</dbReference>
<dbReference type="Proteomes" id="UP000238916">
    <property type="component" value="Unassembled WGS sequence"/>
</dbReference>
<dbReference type="InterPro" id="IPR038071">
    <property type="entry name" value="UROD/MetE-like_sf"/>
</dbReference>
<evidence type="ECO:0000259" key="1">
    <source>
        <dbReference type="Pfam" id="PF01208"/>
    </source>
</evidence>
<proteinExistence type="predicted"/>
<accession>A0A2U3K969</accession>
<feature type="domain" description="Uroporphyrinogen decarboxylase (URO-D)" evidence="1">
    <location>
        <begin position="11"/>
        <end position="345"/>
    </location>
</feature>
<evidence type="ECO:0000313" key="2">
    <source>
        <dbReference type="EMBL" id="SPF36158.1"/>
    </source>
</evidence>
<dbReference type="EC" id="4.1.1.37" evidence="2"/>
<sequence length="358" mass="38895">MSDGVKSDQMTPKERMTAFVAGKEIDRIPCMPLIGDHACRLIGVSVARYSHSAKLMAEGQIAVFRLYRPDGAGVGPGLFGIAEAMGTKLEFPENGTPYVDEPVLKDWSDFSTLAPVDPYQDGRLPLFLETLQMINEQIGDQVGVGSSVGGPFTAAASLRGTENFLKDLLRNPEMAHALLQLVTESALRYIDAVCDLGFKPSISEPTASGTLISAKQFQEFAKPYLKMYADRIIERCGSGPMLHICGNTNRIWPDMVDIGATVLSLDNIVDLAEAKEAVGHRACLAGNVKPVDTLMKGNREQIYAEAKECLRKTYDSPKGYILSSGCALALDTPRENVIALMDAARIYGSYPIDPEKLV</sequence>
<dbReference type="Gene3D" id="3.20.20.210">
    <property type="match status" value="1"/>
</dbReference>
<evidence type="ECO:0000313" key="3">
    <source>
        <dbReference type="Proteomes" id="UP000238916"/>
    </source>
</evidence>
<dbReference type="GO" id="GO:0004853">
    <property type="term" value="F:uroporphyrinogen decarboxylase activity"/>
    <property type="evidence" value="ECO:0007669"/>
    <property type="project" value="UniProtKB-EC"/>
</dbReference>
<reference evidence="3" key="1">
    <citation type="submission" date="2018-02" db="EMBL/GenBank/DDBJ databases">
        <authorList>
            <person name="Hausmann B."/>
        </authorList>
    </citation>
    <scope>NUCLEOTIDE SEQUENCE [LARGE SCALE GENOMIC DNA]</scope>
    <source>
        <strain evidence="3">Peat soil MAG SbF1</strain>
    </source>
</reference>
<dbReference type="CDD" id="cd03465">
    <property type="entry name" value="URO-D_like"/>
    <property type="match status" value="1"/>
</dbReference>
<keyword evidence="2" id="KW-0456">Lyase</keyword>
<dbReference type="SUPFAM" id="SSF51726">
    <property type="entry name" value="UROD/MetE-like"/>
    <property type="match status" value="1"/>
</dbReference>
<dbReference type="GO" id="GO:0006779">
    <property type="term" value="P:porphyrin-containing compound biosynthetic process"/>
    <property type="evidence" value="ECO:0007669"/>
    <property type="project" value="InterPro"/>
</dbReference>
<dbReference type="InterPro" id="IPR000257">
    <property type="entry name" value="Uroporphyrinogen_deCOase"/>
</dbReference>
<dbReference type="PANTHER" id="PTHR47099">
    <property type="entry name" value="METHYLCOBAMIDE:COM METHYLTRANSFERASE MTBA"/>
    <property type="match status" value="1"/>
</dbReference>
<protein>
    <submittedName>
        <fullName evidence="2">Uroporphyrinogen decarboxylase</fullName>
        <ecNumber evidence="2">4.1.1.37</ecNumber>
    </submittedName>
</protein>
<organism evidence="2 3">
    <name type="scientific">Candidatus Desulfosporosinus infrequens</name>
    <dbReference type="NCBI Taxonomy" id="2043169"/>
    <lineage>
        <taxon>Bacteria</taxon>
        <taxon>Bacillati</taxon>
        <taxon>Bacillota</taxon>
        <taxon>Clostridia</taxon>
        <taxon>Eubacteriales</taxon>
        <taxon>Desulfitobacteriaceae</taxon>
        <taxon>Desulfosporosinus</taxon>
    </lineage>
</organism>